<evidence type="ECO:0000313" key="13">
    <source>
        <dbReference type="Proteomes" id="UP000621856"/>
    </source>
</evidence>
<dbReference type="InterPro" id="IPR022792">
    <property type="entry name" value="T2SS_protein-GspN"/>
</dbReference>
<evidence type="ECO:0000256" key="2">
    <source>
        <dbReference type="ARBA" id="ARBA00007208"/>
    </source>
</evidence>
<reference evidence="11" key="1">
    <citation type="journal article" date="2014" name="Int. J. Syst. Evol. Microbiol.">
        <title>Complete genome sequence of Corynebacterium casei LMG S-19264T (=DSM 44701T), isolated from a smear-ripened cheese.</title>
        <authorList>
            <consortium name="US DOE Joint Genome Institute (JGI-PGF)"/>
            <person name="Walter F."/>
            <person name="Albersmeier A."/>
            <person name="Kalinowski J."/>
            <person name="Ruckert C."/>
        </authorList>
    </citation>
    <scope>NUCLEOTIDE SEQUENCE</scope>
    <source>
        <strain evidence="11">CGMCC 1.14984</strain>
    </source>
</reference>
<evidence type="ECO:0000256" key="8">
    <source>
        <dbReference type="ARBA" id="ARBA00022927"/>
    </source>
</evidence>
<reference evidence="12 14" key="2">
    <citation type="submission" date="2020-02" db="EMBL/GenBank/DDBJ databases">
        <title>Genome sequence of Parvularcula flava strain NH6-79.</title>
        <authorList>
            <person name="Abdul Karim M.H."/>
            <person name="Lam M.Q."/>
            <person name="Chen S.J."/>
            <person name="Yahya A."/>
            <person name="Shahir S."/>
            <person name="Shamsir M.S."/>
            <person name="Chong C.S."/>
        </authorList>
    </citation>
    <scope>NUCLEOTIDE SEQUENCE [LARGE SCALE GENOMIC DNA]</scope>
    <source>
        <strain evidence="12 14">NH6-79</strain>
    </source>
</reference>
<comment type="similarity">
    <text evidence="2">Belongs to the GSP N family.</text>
</comment>
<evidence type="ECO:0000256" key="5">
    <source>
        <dbReference type="ARBA" id="ARBA00022475"/>
    </source>
</evidence>
<dbReference type="Proteomes" id="UP000818603">
    <property type="component" value="Unassembled WGS sequence"/>
</dbReference>
<protein>
    <recommendedName>
        <fullName evidence="3">Type II secretion system protein N</fullName>
    </recommendedName>
    <alternativeName>
        <fullName evidence="10">General secretion pathway protein N</fullName>
    </alternativeName>
</protein>
<evidence type="ECO:0000256" key="1">
    <source>
        <dbReference type="ARBA" id="ARBA00004533"/>
    </source>
</evidence>
<dbReference type="GO" id="GO:0015628">
    <property type="term" value="P:protein secretion by the type II secretion system"/>
    <property type="evidence" value="ECO:0007669"/>
    <property type="project" value="InterPro"/>
</dbReference>
<proteinExistence type="inferred from homology"/>
<dbReference type="AlphaFoldDB" id="A0A8J3A3X6"/>
<evidence type="ECO:0000256" key="4">
    <source>
        <dbReference type="ARBA" id="ARBA00022448"/>
    </source>
</evidence>
<dbReference type="Proteomes" id="UP000621856">
    <property type="component" value="Unassembled WGS sequence"/>
</dbReference>
<keyword evidence="9" id="KW-0472">Membrane</keyword>
<comment type="caution">
    <text evidence="11">The sequence shown here is derived from an EMBL/GenBank/DDBJ whole genome shotgun (WGS) entry which is preliminary data.</text>
</comment>
<evidence type="ECO:0000313" key="12">
    <source>
        <dbReference type="EMBL" id="NHK29081.1"/>
    </source>
</evidence>
<name>A0A8J3A3X6_9PROT</name>
<evidence type="ECO:0000256" key="6">
    <source>
        <dbReference type="ARBA" id="ARBA00022519"/>
    </source>
</evidence>
<dbReference type="GO" id="GO:0005886">
    <property type="term" value="C:plasma membrane"/>
    <property type="evidence" value="ECO:0007669"/>
    <property type="project" value="UniProtKB-SubCell"/>
</dbReference>
<dbReference type="RefSeq" id="WP_155141752.1">
    <property type="nucleotide sequence ID" value="NZ_BMGZ01000003.1"/>
</dbReference>
<evidence type="ECO:0000313" key="11">
    <source>
        <dbReference type="EMBL" id="GGI00370.1"/>
    </source>
</evidence>
<keyword evidence="7" id="KW-0812">Transmembrane</keyword>
<keyword evidence="8" id="KW-0653">Protein transport</keyword>
<gene>
    <name evidence="12" type="primary">gspN</name>
    <name evidence="12" type="ORF">FF098_014250</name>
    <name evidence="11" type="ORF">GCM10011355_28500</name>
</gene>
<dbReference type="EMBL" id="BMGZ01000003">
    <property type="protein sequence ID" value="GGI00370.1"/>
    <property type="molecule type" value="Genomic_DNA"/>
</dbReference>
<keyword evidence="4" id="KW-0813">Transport</keyword>
<dbReference type="EMBL" id="VCJR02000003">
    <property type="protein sequence ID" value="NHK29081.1"/>
    <property type="molecule type" value="Genomic_DNA"/>
</dbReference>
<comment type="subcellular location">
    <subcellularLocation>
        <location evidence="1">Cell inner membrane</location>
    </subcellularLocation>
</comment>
<dbReference type="Pfam" id="PF01203">
    <property type="entry name" value="T2SSN"/>
    <property type="match status" value="1"/>
</dbReference>
<accession>A0A8J3A3X6</accession>
<organism evidence="11 13">
    <name type="scientific">Aquisalinus luteolus</name>
    <dbReference type="NCBI Taxonomy" id="1566827"/>
    <lineage>
        <taxon>Bacteria</taxon>
        <taxon>Pseudomonadati</taxon>
        <taxon>Pseudomonadota</taxon>
        <taxon>Alphaproteobacteria</taxon>
        <taxon>Parvularculales</taxon>
        <taxon>Parvularculaceae</taxon>
        <taxon>Aquisalinus</taxon>
    </lineage>
</organism>
<sequence length="251" mass="26328">MLRRTVYLPLAGLALFIFLALVRLPLSLALDVSGVRAQGVDWSAASGTVWNGTIAGVYLDGYPVGTINQRTRFLPLLTGRVVSDVDITGRPVNGEGQVSLAGQGITLNDAAFLIDLASYDVVDAFGAPLRGAVRLETDNLQLRGDQCRSGVVSIWTDSLAYSARAWGGEGFPLAGTATCGDDGVLRLALSGEGSGQTVAITGTLDPTLDYLAEVRAGGLEEDIATGLMLYGFEQSGNDLLLIQRGNLLVNP</sequence>
<evidence type="ECO:0000313" key="14">
    <source>
        <dbReference type="Proteomes" id="UP000818603"/>
    </source>
</evidence>
<keyword evidence="6" id="KW-0997">Cell inner membrane</keyword>
<reference evidence="11" key="3">
    <citation type="submission" date="2020-09" db="EMBL/GenBank/DDBJ databases">
        <authorList>
            <person name="Sun Q."/>
            <person name="Zhou Y."/>
        </authorList>
    </citation>
    <scope>NUCLEOTIDE SEQUENCE</scope>
    <source>
        <strain evidence="11">CGMCC 1.14984</strain>
    </source>
</reference>
<evidence type="ECO:0000256" key="9">
    <source>
        <dbReference type="ARBA" id="ARBA00023136"/>
    </source>
</evidence>
<evidence type="ECO:0000256" key="10">
    <source>
        <dbReference type="ARBA" id="ARBA00030772"/>
    </source>
</evidence>
<evidence type="ECO:0000256" key="7">
    <source>
        <dbReference type="ARBA" id="ARBA00022692"/>
    </source>
</evidence>
<dbReference type="GO" id="GO:0015627">
    <property type="term" value="C:type II protein secretion system complex"/>
    <property type="evidence" value="ECO:0007669"/>
    <property type="project" value="InterPro"/>
</dbReference>
<keyword evidence="14" id="KW-1185">Reference proteome</keyword>
<evidence type="ECO:0000256" key="3">
    <source>
        <dbReference type="ARBA" id="ARBA00021563"/>
    </source>
</evidence>
<keyword evidence="5" id="KW-1003">Cell membrane</keyword>